<dbReference type="Proteomes" id="UP000346198">
    <property type="component" value="Unassembled WGS sequence"/>
</dbReference>
<evidence type="ECO:0000313" key="4">
    <source>
        <dbReference type="Proteomes" id="UP000346198"/>
    </source>
</evidence>
<keyword evidence="1" id="KW-0732">Signal</keyword>
<sequence length="289" mass="31115">MNKASSALVMGVLIPACISMAAPVCKLVETWKTEAVLDVPECALLNPADHLLYVSNVSGKPAEKNGKGFISQVDLGGNVVKLKWATGLNAPKGMAIHGNSLYVSDIDELVQIDLKTGIVAKRYSAEGAVFLNDVAADKDGNIYTGDSSAENGRIYRLNKGRLDIWLVSPEMERPNGLHMLENRLLAGDARNGKLNSINLKTKKITRIAQTDSGIDGLKPDGKGNYFTSNWKGRTTLITADGKTIVLMDTTASGVNAADFEYLSGKKLLVIPTFFDNRLVAYKVEDPSGN</sequence>
<evidence type="ECO:0000313" key="3">
    <source>
        <dbReference type="EMBL" id="VGO18221.1"/>
    </source>
</evidence>
<organism evidence="3 4">
    <name type="scientific">Pontiella sulfatireligans</name>
    <dbReference type="NCBI Taxonomy" id="2750658"/>
    <lineage>
        <taxon>Bacteria</taxon>
        <taxon>Pseudomonadati</taxon>
        <taxon>Kiritimatiellota</taxon>
        <taxon>Kiritimatiellia</taxon>
        <taxon>Kiritimatiellales</taxon>
        <taxon>Pontiellaceae</taxon>
        <taxon>Pontiella</taxon>
    </lineage>
</organism>
<proteinExistence type="predicted"/>
<dbReference type="RefSeq" id="WP_136059725.1">
    <property type="nucleotide sequence ID" value="NZ_CAAHFH010000001.1"/>
</dbReference>
<accession>A0A6C2UFL7</accession>
<keyword evidence="4" id="KW-1185">Reference proteome</keyword>
<protein>
    <recommendedName>
        <fullName evidence="2">SMP-30/Gluconolactonase/LRE-like region domain-containing protein</fullName>
    </recommendedName>
</protein>
<reference evidence="3 4" key="1">
    <citation type="submission" date="2019-04" db="EMBL/GenBank/DDBJ databases">
        <authorList>
            <person name="Van Vliet M D."/>
        </authorList>
    </citation>
    <scope>NUCLEOTIDE SEQUENCE [LARGE SCALE GENOMIC DNA]</scope>
    <source>
        <strain evidence="3 4">F21</strain>
    </source>
</reference>
<gene>
    <name evidence="3" type="ORF">SCARR_00272</name>
</gene>
<dbReference type="SUPFAM" id="SSF101898">
    <property type="entry name" value="NHL repeat"/>
    <property type="match status" value="1"/>
</dbReference>
<dbReference type="InterPro" id="IPR013658">
    <property type="entry name" value="SGL"/>
</dbReference>
<feature type="chain" id="PRO_5025536879" description="SMP-30/Gluconolactonase/LRE-like region domain-containing protein" evidence="1">
    <location>
        <begin position="22"/>
        <end position="289"/>
    </location>
</feature>
<evidence type="ECO:0000256" key="1">
    <source>
        <dbReference type="SAM" id="SignalP"/>
    </source>
</evidence>
<feature type="signal peptide" evidence="1">
    <location>
        <begin position="1"/>
        <end position="21"/>
    </location>
</feature>
<dbReference type="EMBL" id="CAAHFH010000001">
    <property type="protein sequence ID" value="VGO18221.1"/>
    <property type="molecule type" value="Genomic_DNA"/>
</dbReference>
<dbReference type="AlphaFoldDB" id="A0A6C2UFL7"/>
<feature type="domain" description="SMP-30/Gluconolactonase/LRE-like region" evidence="2">
    <location>
        <begin position="91"/>
        <end position="249"/>
    </location>
</feature>
<dbReference type="Gene3D" id="2.120.10.30">
    <property type="entry name" value="TolB, C-terminal domain"/>
    <property type="match status" value="1"/>
</dbReference>
<dbReference type="InterPro" id="IPR011042">
    <property type="entry name" value="6-blade_b-propeller_TolB-like"/>
</dbReference>
<name>A0A6C2UFL7_9BACT</name>
<evidence type="ECO:0000259" key="2">
    <source>
        <dbReference type="Pfam" id="PF08450"/>
    </source>
</evidence>
<dbReference type="Pfam" id="PF08450">
    <property type="entry name" value="SGL"/>
    <property type="match status" value="1"/>
</dbReference>